<dbReference type="RefSeq" id="WP_276304641.1">
    <property type="nucleotide sequence ID" value="NZ_CP119992.1"/>
</dbReference>
<keyword evidence="2" id="KW-0436">Ligase</keyword>
<dbReference type="EMBL" id="JBHTBF010000001">
    <property type="protein sequence ID" value="MFC7315235.1"/>
    <property type="molecule type" value="Genomic_DNA"/>
</dbReference>
<dbReference type="InterPro" id="IPR003672">
    <property type="entry name" value="CobN/Mg_chltase"/>
</dbReference>
<evidence type="ECO:0000313" key="2">
    <source>
        <dbReference type="EMBL" id="MFC7315235.1"/>
    </source>
</evidence>
<dbReference type="CDD" id="cd10150">
    <property type="entry name" value="CobN_like"/>
    <property type="match status" value="1"/>
</dbReference>
<sequence length="1294" mass="141551">MTRLGIYTATENELGSVQRAADRLDGIELVVRSESDLEEDSDVEAFVDELSAASAAILWLHGAEDSMPGYEYAVGRLDEAGVPLVVKSTGDAFAVEDTTVSEEGRERVYEYLERGGTINLENLCRYLAVEYGGRDDEYDDPAALPTEGVYHPDHPGIEYEELLSELDPAAPTVGIWFYESHWTHENTRYVDAQVRAVEALGANALPVFCNPATDADGQRDAEWIADNWLLRDGEPIVDAVLSSFMFSLSMDERGRSASDEGKNAERVFLDRLGVPVIQTITTMRSRARYEASDAGVMGFELALSVALPEFDGNVITHPISGKERMDDEAGIGSAPKQHFPIDDRVAHAARLAVNWATLRHTPNDEKRVAVVLHNYPPSDDGIGTAFGLDSPESTVNLLEELAARGYDLGGERPESGRALVDRLTSQLTLDDRWVAPEDVRERSVDVVSPERYAAWFEARDERFREHVVAEWGDPPDRPFAVPGVEFGNVLVTVQPPRGFGMDPSKVYHDSDLQPPHDYVAFYAWLRNAFEADAVVHLGTHGSLEWLPGKTVGLNGESAPDALIADLPNVYPYIVNNPGEGTQAKRRSYAAVVDYLTPVMRNAGTYDELAALEELADQYREAGMTAARADEGEHLAAHIREAVDDLDLAVELGVAGTVDETVDVRGPEEAGSTLAEGAIEGDEVEIDELVERIHEYLTDVKTTQIRLGLHTMSEPPAGDRLVEYLVALTRLENAGAPSLRESVAGALGVDYEAMLDSPGAYDDALGMTYARAADAVYDTCVDLVSTLAEHDFDLPASERVAGPDDEVNVNLLVVDVDTIGDARATPGAHDDLREVLAFICEEAAPRVRGAADEVPRTADALSGEYVPPGGSGAPTRGGVDLLPTARNFYTLDPRKVPARHAWEVGRDVAEGVLERHREERGEYPEEIGVVAWGTPTVRTRGETIAQVLALMGVEPRWTDAGRIDDVVPIPLDELGRPRIDVTTRVSGLFRDAFPAAADVIHDAVEAVVALDEPHERNYVKKHVEEEAEELAAEGLDADEAERAATHRVFTTTPGGYGAGTNKAVDEGNWEDRADLASVYVRWGGYAMGKRGRVTAAHDAFERRLSNVDATVKIEDTMEQDEFDSSDWYAFHGGFISAVAEVAGAEPASYVGDSSDPDNVSVYTNEEKVRKAMRARVLNPDWLDSMEEHGYKGAGDLSTTVDVVLGWDATTGVVSDRLWEGVAERFALDEERRAWMREVNPWALESITGTLLEAIDRDLWDADRETSDRLRDLNLAVEGDLEARTADDRAEVTTDD</sequence>
<dbReference type="InterPro" id="IPR011953">
    <property type="entry name" value="Cobalto_CobN"/>
</dbReference>
<comment type="caution">
    <text evidence="2">The sequence shown here is derived from an EMBL/GenBank/DDBJ whole genome shotgun (WGS) entry which is preliminary data.</text>
</comment>
<feature type="domain" description="CobN/magnesium chelatase" evidence="1">
    <location>
        <begin position="109"/>
        <end position="1264"/>
    </location>
</feature>
<dbReference type="Pfam" id="PF02514">
    <property type="entry name" value="CobN-Mg_chel"/>
    <property type="match status" value="1"/>
</dbReference>
<proteinExistence type="predicted"/>
<name>A0ABD6A4B6_9EURY</name>
<dbReference type="NCBIfam" id="TIGR02257">
    <property type="entry name" value="cobalto_cobN"/>
    <property type="match status" value="1"/>
</dbReference>
<evidence type="ECO:0000259" key="1">
    <source>
        <dbReference type="Pfam" id="PF02514"/>
    </source>
</evidence>
<dbReference type="EC" id="6.6.1.2" evidence="2"/>
<reference evidence="2 3" key="1">
    <citation type="journal article" date="2019" name="Int. J. Syst. Evol. Microbiol.">
        <title>The Global Catalogue of Microorganisms (GCM) 10K type strain sequencing project: providing services to taxonomists for standard genome sequencing and annotation.</title>
        <authorList>
            <consortium name="The Broad Institute Genomics Platform"/>
            <consortium name="The Broad Institute Genome Sequencing Center for Infectious Disease"/>
            <person name="Wu L."/>
            <person name="Ma J."/>
        </authorList>
    </citation>
    <scope>NUCLEOTIDE SEQUENCE [LARGE SCALE GENOMIC DNA]</scope>
    <source>
        <strain evidence="2 3">PSR21</strain>
    </source>
</reference>
<evidence type="ECO:0000313" key="3">
    <source>
        <dbReference type="Proteomes" id="UP001596547"/>
    </source>
</evidence>
<protein>
    <submittedName>
        <fullName evidence="2">Cobaltochelatase subunit CobN</fullName>
        <ecNumber evidence="2">6.6.1.2</ecNumber>
    </submittedName>
</protein>
<gene>
    <name evidence="2" type="primary">cobN</name>
    <name evidence="2" type="ORF">ACFQPE_00280</name>
</gene>
<dbReference type="PANTHER" id="PTHR44119:SF7">
    <property type="entry name" value="MAGNESIUM CHELATASE SUBUNIT"/>
    <property type="match status" value="1"/>
</dbReference>
<dbReference type="Proteomes" id="UP001596547">
    <property type="component" value="Unassembled WGS sequence"/>
</dbReference>
<organism evidence="2 3">
    <name type="scientific">Halomarina halobia</name>
    <dbReference type="NCBI Taxonomy" id="3033386"/>
    <lineage>
        <taxon>Archaea</taxon>
        <taxon>Methanobacteriati</taxon>
        <taxon>Methanobacteriota</taxon>
        <taxon>Stenosarchaea group</taxon>
        <taxon>Halobacteria</taxon>
        <taxon>Halobacteriales</taxon>
        <taxon>Natronomonadaceae</taxon>
        <taxon>Halomarina</taxon>
    </lineage>
</organism>
<dbReference type="GO" id="GO:0051116">
    <property type="term" value="F:cobaltochelatase activity"/>
    <property type="evidence" value="ECO:0007669"/>
    <property type="project" value="UniProtKB-EC"/>
</dbReference>
<dbReference type="GeneID" id="79314194"/>
<keyword evidence="3" id="KW-1185">Reference proteome</keyword>
<dbReference type="PANTHER" id="PTHR44119">
    <property type="entry name" value="MAGNESIUM-CHELATASE SUBUNIT CHLH, CHLOROPLASTIC"/>
    <property type="match status" value="1"/>
</dbReference>
<accession>A0ABD6A4B6</accession>